<comment type="caution">
    <text evidence="2">The sequence shown here is derived from an EMBL/GenBank/DDBJ whole genome shotgun (WGS) entry which is preliminary data.</text>
</comment>
<evidence type="ECO:0000313" key="2">
    <source>
        <dbReference type="EMBL" id="CAE7650770.1"/>
    </source>
</evidence>
<dbReference type="Proteomes" id="UP000601435">
    <property type="component" value="Unassembled WGS sequence"/>
</dbReference>
<sequence>VRRALVTRLSPRQEDDLAATRADNAFLFYLKTRTTGTYRPIPSFAGHFFAIAQQWQKLRDETPEKLSLSLRTTLLLAYMTEFHERLRHALEEEFKEAYLKAIIDTSRAPITHAQILDSEADQLFATMLLLTDCNATRLMCTRIAKERQRRQPLAMVLSKEAEALLRATQPRGRPQQRHSNAKQKQAAMEE</sequence>
<keyword evidence="3" id="KW-1185">Reference proteome</keyword>
<feature type="non-terminal residue" evidence="2">
    <location>
        <position position="190"/>
    </location>
</feature>
<proteinExistence type="predicted"/>
<name>A0A812VZM6_9DINO</name>
<protein>
    <submittedName>
        <fullName evidence="2">Uncharacterized protein</fullName>
    </submittedName>
</protein>
<feature type="non-terminal residue" evidence="2">
    <location>
        <position position="1"/>
    </location>
</feature>
<feature type="region of interest" description="Disordered" evidence="1">
    <location>
        <begin position="165"/>
        <end position="190"/>
    </location>
</feature>
<evidence type="ECO:0000313" key="3">
    <source>
        <dbReference type="Proteomes" id="UP000601435"/>
    </source>
</evidence>
<evidence type="ECO:0000256" key="1">
    <source>
        <dbReference type="SAM" id="MobiDB-lite"/>
    </source>
</evidence>
<organism evidence="2 3">
    <name type="scientific">Symbiodinium necroappetens</name>
    <dbReference type="NCBI Taxonomy" id="1628268"/>
    <lineage>
        <taxon>Eukaryota</taxon>
        <taxon>Sar</taxon>
        <taxon>Alveolata</taxon>
        <taxon>Dinophyceae</taxon>
        <taxon>Suessiales</taxon>
        <taxon>Symbiodiniaceae</taxon>
        <taxon>Symbiodinium</taxon>
    </lineage>
</organism>
<dbReference type="AlphaFoldDB" id="A0A812VZM6"/>
<accession>A0A812VZM6</accession>
<dbReference type="OrthoDB" id="424527at2759"/>
<reference evidence="2" key="1">
    <citation type="submission" date="2021-02" db="EMBL/GenBank/DDBJ databases">
        <authorList>
            <person name="Dougan E. K."/>
            <person name="Rhodes N."/>
            <person name="Thang M."/>
            <person name="Chan C."/>
        </authorList>
    </citation>
    <scope>NUCLEOTIDE SEQUENCE</scope>
</reference>
<dbReference type="EMBL" id="CAJNJA010030944">
    <property type="protein sequence ID" value="CAE7650770.1"/>
    <property type="molecule type" value="Genomic_DNA"/>
</dbReference>
<gene>
    <name evidence="2" type="ORF">SNEC2469_LOCUS18406</name>
</gene>